<evidence type="ECO:0000313" key="2">
    <source>
        <dbReference type="Proteomes" id="UP000028623"/>
    </source>
</evidence>
<dbReference type="Gene3D" id="1.20.120.450">
    <property type="entry name" value="dinb family like domain"/>
    <property type="match status" value="1"/>
</dbReference>
<dbReference type="SUPFAM" id="SSF109854">
    <property type="entry name" value="DinB/YfiT-like putative metalloenzymes"/>
    <property type="match status" value="1"/>
</dbReference>
<accession>A0A085BN26</accession>
<evidence type="ECO:0008006" key="3">
    <source>
        <dbReference type="Google" id="ProtNLM"/>
    </source>
</evidence>
<dbReference type="Pfam" id="PF07609">
    <property type="entry name" value="DUF1572"/>
    <property type="match status" value="1"/>
</dbReference>
<gene>
    <name evidence="1" type="ORF">IO89_04735</name>
</gene>
<sequence>MTIEILKSLYNRDLNKLKVEIESYQNEESLWKIDKNISNSGGNLCLHLLGNLNTYIGAELCKTGYVRQRDLEFSLKDIPKTELLKKLETLIEIVNSTLEKFSDDDLKKDYPTEPLGYKMTTEYFLIHLLSHLNYHLGQINYHRRLLDI</sequence>
<keyword evidence="2" id="KW-1185">Reference proteome</keyword>
<dbReference type="AlphaFoldDB" id="A0A085BN26"/>
<dbReference type="OrthoDB" id="893570at2"/>
<dbReference type="InterPro" id="IPR034660">
    <property type="entry name" value="DinB/YfiT-like"/>
</dbReference>
<comment type="caution">
    <text evidence="1">The sequence shown here is derived from an EMBL/GenBank/DDBJ whole genome shotgun (WGS) entry which is preliminary data.</text>
</comment>
<dbReference type="InterPro" id="IPR011466">
    <property type="entry name" value="DUF1572"/>
</dbReference>
<dbReference type="Proteomes" id="UP000028623">
    <property type="component" value="Unassembled WGS sequence"/>
</dbReference>
<dbReference type="EMBL" id="JPLY01000001">
    <property type="protein sequence ID" value="KFC23871.1"/>
    <property type="molecule type" value="Genomic_DNA"/>
</dbReference>
<protein>
    <recommendedName>
        <fullName evidence="3">DinB superfamily protein</fullName>
    </recommendedName>
</protein>
<dbReference type="eggNOG" id="COG2318">
    <property type="taxonomic scope" value="Bacteria"/>
</dbReference>
<organism evidence="1 2">
    <name type="scientific">Epilithonimonas lactis</name>
    <dbReference type="NCBI Taxonomy" id="421072"/>
    <lineage>
        <taxon>Bacteria</taxon>
        <taxon>Pseudomonadati</taxon>
        <taxon>Bacteroidota</taxon>
        <taxon>Flavobacteriia</taxon>
        <taxon>Flavobacteriales</taxon>
        <taxon>Weeksellaceae</taxon>
        <taxon>Chryseobacterium group</taxon>
        <taxon>Epilithonimonas</taxon>
    </lineage>
</organism>
<reference evidence="1 2" key="1">
    <citation type="submission" date="2014-07" db="EMBL/GenBank/DDBJ databases">
        <title>Epilithonimonas lactis LMG 22401 Genome.</title>
        <authorList>
            <person name="Pipes S.E."/>
            <person name="Stropko S.J."/>
        </authorList>
    </citation>
    <scope>NUCLEOTIDE SEQUENCE [LARGE SCALE GENOMIC DNA]</scope>
    <source>
        <strain evidence="1 2">LMG 24401</strain>
    </source>
</reference>
<proteinExistence type="predicted"/>
<dbReference type="STRING" id="421072.SAMN04488097_1922"/>
<name>A0A085BN26_9FLAO</name>
<evidence type="ECO:0000313" key="1">
    <source>
        <dbReference type="EMBL" id="KFC23871.1"/>
    </source>
</evidence>
<dbReference type="RefSeq" id="WP_034973963.1">
    <property type="nucleotide sequence ID" value="NZ_FOFI01000002.1"/>
</dbReference>